<accession>A0A2G8KBA6</accession>
<evidence type="ECO:0000313" key="1">
    <source>
        <dbReference type="EMBL" id="PIK45265.1"/>
    </source>
</evidence>
<sequence length="326" mass="36944">MFVSSLGSFRALSQDLSIFERATGAKLNPEKTKGLRLGSWRYRDLPFGASWSDQNIKINGIWFGYDAPCDVTWNERAEVFRADSKPLAPAGFRSGKVTLLIVFVSPILWYPGAVYQFRVASWCGWRGRFFIHMVGGTELVKRAVLYQKLEKGGLGVVHLGSKLTCLLFKQLFVAVTDPGLPCSYFVRFWGGLHLRRWVPALFSNREPHSSTPKVVRVICSALIELPPVDLSQPALVHSSLRDRALNAIFVQGRHPVEVWRSVHSRLNGCRLRDLAWRIAHGALVTNLKRYHWRLGDGLCPRTGCDSLESTAHVFWHCPFVLNLWEE</sequence>
<dbReference type="AlphaFoldDB" id="A0A2G8KBA6"/>
<dbReference type="STRING" id="307972.A0A2G8KBA6"/>
<keyword evidence="1" id="KW-0808">Transferase</keyword>
<dbReference type="Proteomes" id="UP000230750">
    <property type="component" value="Unassembled WGS sequence"/>
</dbReference>
<dbReference type="GO" id="GO:0003964">
    <property type="term" value="F:RNA-directed DNA polymerase activity"/>
    <property type="evidence" value="ECO:0007669"/>
    <property type="project" value="UniProtKB-KW"/>
</dbReference>
<keyword evidence="1" id="KW-0695">RNA-directed DNA polymerase</keyword>
<organism evidence="1 2">
    <name type="scientific">Stichopus japonicus</name>
    <name type="common">Sea cucumber</name>
    <dbReference type="NCBI Taxonomy" id="307972"/>
    <lineage>
        <taxon>Eukaryota</taxon>
        <taxon>Metazoa</taxon>
        <taxon>Echinodermata</taxon>
        <taxon>Eleutherozoa</taxon>
        <taxon>Echinozoa</taxon>
        <taxon>Holothuroidea</taxon>
        <taxon>Aspidochirotacea</taxon>
        <taxon>Aspidochirotida</taxon>
        <taxon>Stichopodidae</taxon>
        <taxon>Apostichopus</taxon>
    </lineage>
</organism>
<name>A0A2G8KBA6_STIJA</name>
<comment type="caution">
    <text evidence="1">The sequence shown here is derived from an EMBL/GenBank/DDBJ whole genome shotgun (WGS) entry which is preliminary data.</text>
</comment>
<evidence type="ECO:0000313" key="2">
    <source>
        <dbReference type="Proteomes" id="UP000230750"/>
    </source>
</evidence>
<gene>
    <name evidence="1" type="ORF">BSL78_17886</name>
</gene>
<protein>
    <submittedName>
        <fullName evidence="1">Reverse transcriptase</fullName>
    </submittedName>
</protein>
<reference evidence="1 2" key="1">
    <citation type="journal article" date="2017" name="PLoS Biol.">
        <title>The sea cucumber genome provides insights into morphological evolution and visceral regeneration.</title>
        <authorList>
            <person name="Zhang X."/>
            <person name="Sun L."/>
            <person name="Yuan J."/>
            <person name="Sun Y."/>
            <person name="Gao Y."/>
            <person name="Zhang L."/>
            <person name="Li S."/>
            <person name="Dai H."/>
            <person name="Hamel J.F."/>
            <person name="Liu C."/>
            <person name="Yu Y."/>
            <person name="Liu S."/>
            <person name="Lin W."/>
            <person name="Guo K."/>
            <person name="Jin S."/>
            <person name="Xu P."/>
            <person name="Storey K.B."/>
            <person name="Huan P."/>
            <person name="Zhang T."/>
            <person name="Zhou Y."/>
            <person name="Zhang J."/>
            <person name="Lin C."/>
            <person name="Li X."/>
            <person name="Xing L."/>
            <person name="Huo D."/>
            <person name="Sun M."/>
            <person name="Wang L."/>
            <person name="Mercier A."/>
            <person name="Li F."/>
            <person name="Yang H."/>
            <person name="Xiang J."/>
        </authorList>
    </citation>
    <scope>NUCLEOTIDE SEQUENCE [LARGE SCALE GENOMIC DNA]</scope>
    <source>
        <strain evidence="1">Shaxun</strain>
        <tissue evidence="1">Muscle</tissue>
    </source>
</reference>
<keyword evidence="2" id="KW-1185">Reference proteome</keyword>
<proteinExistence type="predicted"/>
<dbReference type="EMBL" id="MRZV01000723">
    <property type="protein sequence ID" value="PIK45265.1"/>
    <property type="molecule type" value="Genomic_DNA"/>
</dbReference>
<keyword evidence="1" id="KW-0548">Nucleotidyltransferase</keyword>